<dbReference type="KEGG" id="gah:GAH_00134"/>
<dbReference type="GO" id="GO:0016829">
    <property type="term" value="F:lyase activity"/>
    <property type="evidence" value="ECO:0007669"/>
    <property type="project" value="UniProtKB-KW"/>
</dbReference>
<dbReference type="Pfam" id="PF04055">
    <property type="entry name" value="Radical_SAM"/>
    <property type="match status" value="1"/>
</dbReference>
<keyword evidence="9" id="KW-1185">Reference proteome</keyword>
<dbReference type="InterPro" id="IPR007197">
    <property type="entry name" value="rSAM"/>
</dbReference>
<evidence type="ECO:0000256" key="6">
    <source>
        <dbReference type="PIRSR" id="PIRSR004869-50"/>
    </source>
</evidence>
<keyword evidence="3 6" id="KW-0479">Metal-binding</keyword>
<evidence type="ECO:0000256" key="5">
    <source>
        <dbReference type="ARBA" id="ARBA00023014"/>
    </source>
</evidence>
<evidence type="ECO:0000256" key="4">
    <source>
        <dbReference type="ARBA" id="ARBA00023004"/>
    </source>
</evidence>
<dbReference type="Proteomes" id="UP000034723">
    <property type="component" value="Chromosome"/>
</dbReference>
<dbReference type="InterPro" id="IPR058240">
    <property type="entry name" value="rSAM_sf"/>
</dbReference>
<dbReference type="InterPro" id="IPR016431">
    <property type="entry name" value="Pyrv-formate_lyase-activ_prd"/>
</dbReference>
<evidence type="ECO:0000256" key="1">
    <source>
        <dbReference type="ARBA" id="ARBA00022485"/>
    </source>
</evidence>
<dbReference type="SUPFAM" id="SSF102114">
    <property type="entry name" value="Radical SAM enzymes"/>
    <property type="match status" value="1"/>
</dbReference>
<dbReference type="PANTHER" id="PTHR30352:SF5">
    <property type="entry name" value="PYRUVATE FORMATE-LYASE 1-ACTIVATING ENZYME"/>
    <property type="match status" value="1"/>
</dbReference>
<keyword evidence="1" id="KW-0004">4Fe-4S</keyword>
<dbReference type="InterPro" id="IPR013785">
    <property type="entry name" value="Aldolase_TIM"/>
</dbReference>
<dbReference type="OrthoDB" id="5682at2157"/>
<dbReference type="RefSeq" id="WP_048094227.1">
    <property type="nucleotide sequence ID" value="NZ_CP011267.1"/>
</dbReference>
<dbReference type="PIRSF" id="PIRSF004869">
    <property type="entry name" value="PflX_prd"/>
    <property type="match status" value="1"/>
</dbReference>
<dbReference type="GO" id="GO:0051539">
    <property type="term" value="F:4 iron, 4 sulfur cluster binding"/>
    <property type="evidence" value="ECO:0007669"/>
    <property type="project" value="UniProtKB-KW"/>
</dbReference>
<keyword evidence="5 6" id="KW-0411">Iron-sulfur</keyword>
<dbReference type="SFLD" id="SFLDG01101">
    <property type="entry name" value="Uncharacterised_Radical_SAM_Su"/>
    <property type="match status" value="1"/>
</dbReference>
<keyword evidence="8" id="KW-0456">Lyase</keyword>
<reference evidence="8 9" key="1">
    <citation type="submission" date="2015-04" db="EMBL/GenBank/DDBJ databases">
        <title>The complete genome sequence of the hyperthermophilic, obligate iron-reducing archaeon Geoglobus ahangari strain 234T.</title>
        <authorList>
            <person name="Manzella M.P."/>
            <person name="Holmes D.E."/>
            <person name="Rocheleau J.M."/>
            <person name="Chung A."/>
            <person name="Reguera G."/>
            <person name="Kashefi K."/>
        </authorList>
    </citation>
    <scope>NUCLEOTIDE SEQUENCE [LARGE SCALE GENOMIC DNA]</scope>
    <source>
        <strain evidence="8 9">234</strain>
    </source>
</reference>
<dbReference type="PANTHER" id="PTHR30352">
    <property type="entry name" value="PYRUVATE FORMATE-LYASE-ACTIVATING ENZYME"/>
    <property type="match status" value="1"/>
</dbReference>
<evidence type="ECO:0000259" key="7">
    <source>
        <dbReference type="PROSITE" id="PS51918"/>
    </source>
</evidence>
<evidence type="ECO:0000256" key="3">
    <source>
        <dbReference type="ARBA" id="ARBA00022723"/>
    </source>
</evidence>
<dbReference type="InParanoid" id="A0A0F7IJU2"/>
<proteinExistence type="predicted"/>
<dbReference type="STRING" id="113653.GAH_00134"/>
<dbReference type="SMART" id="SM00729">
    <property type="entry name" value="Elp3"/>
    <property type="match status" value="1"/>
</dbReference>
<comment type="cofactor">
    <cofactor evidence="6">
        <name>[4Fe-4S] cluster</name>
        <dbReference type="ChEBI" id="CHEBI:49883"/>
    </cofactor>
    <text evidence="6">Binds 1 [4Fe-4S] cluster. The cluster is coordinated with 3 cysteines and an exchangeable S-adenosyl-L-methionine.</text>
</comment>
<evidence type="ECO:0000313" key="8">
    <source>
        <dbReference type="EMBL" id="AKG92507.1"/>
    </source>
</evidence>
<keyword evidence="8" id="KW-0560">Oxidoreductase</keyword>
<feature type="binding site" evidence="6">
    <location>
        <position position="86"/>
    </location>
    <ligand>
        <name>[4Fe-4S] cluster</name>
        <dbReference type="ChEBI" id="CHEBI:49883"/>
        <note>4Fe-4S-S-AdoMet</note>
    </ligand>
</feature>
<dbReference type="GO" id="GO:0043365">
    <property type="term" value="F:[formate-C-acetyltransferase]-activating enzyme activity"/>
    <property type="evidence" value="ECO:0007669"/>
    <property type="project" value="UniProtKB-EC"/>
</dbReference>
<dbReference type="PATRIC" id="fig|113653.22.peg.133"/>
<keyword evidence="4 6" id="KW-0408">Iron</keyword>
<evidence type="ECO:0000313" key="9">
    <source>
        <dbReference type="Proteomes" id="UP000034723"/>
    </source>
</evidence>
<dbReference type="PROSITE" id="PS51918">
    <property type="entry name" value="RADICAL_SAM"/>
    <property type="match status" value="1"/>
</dbReference>
<dbReference type="HOGENOM" id="CLU_044176_1_0_2"/>
<dbReference type="NCBIfam" id="TIGR04337">
    <property type="entry name" value="AmmeMemoSam_rS"/>
    <property type="match status" value="1"/>
</dbReference>
<protein>
    <submittedName>
        <fullName evidence="8">Pyruvate-formate lyase-activating enzyme</fullName>
        <ecNumber evidence="8">1.97.1.4</ecNumber>
    </submittedName>
</protein>
<dbReference type="SFLD" id="SFLDS00029">
    <property type="entry name" value="Radical_SAM"/>
    <property type="match status" value="1"/>
</dbReference>
<feature type="domain" description="Radical SAM core" evidence="7">
    <location>
        <begin position="67"/>
        <end position="279"/>
    </location>
</feature>
<dbReference type="InterPro" id="IPR027596">
    <property type="entry name" value="AmmeMemoSam_rS"/>
</dbReference>
<sequence>MMVESYLYEKENGVVKCRTCMHYCRLKEGQWGICRVRKNEGGKLVVYNYGLVSAINLDPIEKKPFHNFMPGSKALSFGSVSCNFRCDHCQNHEISFAGLDYPYLRELSPEDVLEMVRSSSADGVSWTYNEPAISHEFYLDASKLVKKHGYYVTYVTNGYMSHEAIEQFDVLDAANVDVKAFSEEFYRKICRAKLDRVLECVEHLNRKGVFVEITYLVIPGKNDSEEELRNFAEWVAGVDKRIPVHFSRFHPDFKMLDVPPTPVRTLERACEIARNAGIEYVYIGNVWGHKYESTYCPNCGELLIEREGFYVRRINLDGSKCPACGYRQNIILQSSSERGSSQ</sequence>
<dbReference type="EMBL" id="CP011267">
    <property type="protein sequence ID" value="AKG92507.1"/>
    <property type="molecule type" value="Genomic_DNA"/>
</dbReference>
<feature type="binding site" evidence="6">
    <location>
        <position position="89"/>
    </location>
    <ligand>
        <name>[4Fe-4S] cluster</name>
        <dbReference type="ChEBI" id="CHEBI:49883"/>
        <note>4Fe-4S-S-AdoMet</note>
    </ligand>
</feature>
<dbReference type="GO" id="GO:0046872">
    <property type="term" value="F:metal ion binding"/>
    <property type="evidence" value="ECO:0007669"/>
    <property type="project" value="UniProtKB-KW"/>
</dbReference>
<accession>A0A0F7IJU2</accession>
<name>A0A0F7IJU2_9EURY</name>
<keyword evidence="2 6" id="KW-0949">S-adenosyl-L-methionine</keyword>
<keyword evidence="8" id="KW-0670">Pyruvate</keyword>
<dbReference type="CDD" id="cd01335">
    <property type="entry name" value="Radical_SAM"/>
    <property type="match status" value="1"/>
</dbReference>
<organism evidence="8 9">
    <name type="scientific">Geoglobus ahangari</name>
    <dbReference type="NCBI Taxonomy" id="113653"/>
    <lineage>
        <taxon>Archaea</taxon>
        <taxon>Methanobacteriati</taxon>
        <taxon>Methanobacteriota</taxon>
        <taxon>Archaeoglobi</taxon>
        <taxon>Archaeoglobales</taxon>
        <taxon>Archaeoglobaceae</taxon>
        <taxon>Geoglobus</taxon>
    </lineage>
</organism>
<dbReference type="GeneID" id="24802722"/>
<gene>
    <name evidence="8" type="ORF">GAH_00134</name>
</gene>
<dbReference type="EC" id="1.97.1.4" evidence="8"/>
<dbReference type="AlphaFoldDB" id="A0A0F7IJU2"/>
<evidence type="ECO:0000256" key="2">
    <source>
        <dbReference type="ARBA" id="ARBA00022691"/>
    </source>
</evidence>
<dbReference type="InterPro" id="IPR034457">
    <property type="entry name" value="Organic_radical-activating"/>
</dbReference>
<feature type="binding site" evidence="6">
    <location>
        <position position="82"/>
    </location>
    <ligand>
        <name>[4Fe-4S] cluster</name>
        <dbReference type="ChEBI" id="CHEBI:49883"/>
        <note>4Fe-4S-S-AdoMet</note>
    </ligand>
</feature>
<dbReference type="InterPro" id="IPR006638">
    <property type="entry name" value="Elp3/MiaA/NifB-like_rSAM"/>
</dbReference>
<dbReference type="Gene3D" id="3.20.20.70">
    <property type="entry name" value="Aldolase class I"/>
    <property type="match status" value="1"/>
</dbReference>